<dbReference type="EMBL" id="PKKO01000004">
    <property type="protein sequence ID" value="PKY72137.1"/>
    <property type="molecule type" value="Genomic_DNA"/>
</dbReference>
<dbReference type="GeneID" id="35867366"/>
<evidence type="ECO:0000256" key="1">
    <source>
        <dbReference type="SAM" id="Phobius"/>
    </source>
</evidence>
<keyword evidence="1" id="KW-0472">Membrane</keyword>
<evidence type="ECO:0008006" key="4">
    <source>
        <dbReference type="Google" id="ProtNLM"/>
    </source>
</evidence>
<evidence type="ECO:0000313" key="3">
    <source>
        <dbReference type="Proteomes" id="UP000235122"/>
    </source>
</evidence>
<reference evidence="2 3" key="1">
    <citation type="submission" date="2017-12" db="EMBL/GenBank/DDBJ databases">
        <title>Phylogenetic diversity of female urinary microbiome.</title>
        <authorList>
            <person name="Thomas-White K."/>
            <person name="Wolfe A.J."/>
        </authorList>
    </citation>
    <scope>NUCLEOTIDE SEQUENCE [LARGE SCALE GENOMIC DNA]</scope>
    <source>
        <strain evidence="2 3">UMB0402</strain>
    </source>
</reference>
<feature type="transmembrane region" description="Helical" evidence="1">
    <location>
        <begin position="12"/>
        <end position="33"/>
    </location>
</feature>
<dbReference type="Proteomes" id="UP000235122">
    <property type="component" value="Unassembled WGS sequence"/>
</dbReference>
<proteinExistence type="predicted"/>
<name>A0A2I1ILZ2_9ACTO</name>
<keyword evidence="1" id="KW-1133">Transmembrane helix</keyword>
<comment type="caution">
    <text evidence="2">The sequence shown here is derived from an EMBL/GenBank/DDBJ whole genome shotgun (WGS) entry which is preliminary data.</text>
</comment>
<dbReference type="RefSeq" id="WP_024331239.1">
    <property type="nucleotide sequence ID" value="NZ_JASOXK010000003.1"/>
</dbReference>
<sequence>MHSERGDVTIEFIGVTLVLLLPLVQLILIIATLEGASFAAESGVREVSRVLASGRADTSQLEQIAKMSFADQGIEAVPKVRVSCKSGPCKPGQTASLRVSARVTLPGVPAIVGKAVDTKVLVTSSGSVPLYRQAS</sequence>
<organism evidence="2 3">
    <name type="scientific">Winkia neuii</name>
    <dbReference type="NCBI Taxonomy" id="33007"/>
    <lineage>
        <taxon>Bacteria</taxon>
        <taxon>Bacillati</taxon>
        <taxon>Actinomycetota</taxon>
        <taxon>Actinomycetes</taxon>
        <taxon>Actinomycetales</taxon>
        <taxon>Actinomycetaceae</taxon>
        <taxon>Winkia</taxon>
    </lineage>
</organism>
<protein>
    <recommendedName>
        <fullName evidence="4">Pilus assembly protein TadE</fullName>
    </recommendedName>
</protein>
<dbReference type="STRING" id="33007.HMPREF3198_00564"/>
<gene>
    <name evidence="2" type="ORF">CYJ19_08015</name>
</gene>
<accession>A0A2I1ILZ2</accession>
<evidence type="ECO:0000313" key="2">
    <source>
        <dbReference type="EMBL" id="PKY72137.1"/>
    </source>
</evidence>
<keyword evidence="1" id="KW-0812">Transmembrane</keyword>
<dbReference type="AlphaFoldDB" id="A0A2I1ILZ2"/>
<keyword evidence="3" id="KW-1185">Reference proteome</keyword>